<evidence type="ECO:0000313" key="3">
    <source>
        <dbReference type="WBParaSite" id="GPUH_0000826101-mRNA-1"/>
    </source>
</evidence>
<dbReference type="Proteomes" id="UP000271098">
    <property type="component" value="Unassembled WGS sequence"/>
</dbReference>
<accession>A0A183DHR1</accession>
<dbReference type="AlphaFoldDB" id="A0A183DHR1"/>
<reference evidence="1 2" key="2">
    <citation type="submission" date="2018-11" db="EMBL/GenBank/DDBJ databases">
        <authorList>
            <consortium name="Pathogen Informatics"/>
        </authorList>
    </citation>
    <scope>NUCLEOTIDE SEQUENCE [LARGE SCALE GENOMIC DNA]</scope>
</reference>
<name>A0A183DHR1_9BILA</name>
<dbReference type="OrthoDB" id="10034090at2759"/>
<sequence length="112" mass="11619">MMYSDGTGGYNYPLDNSQMMTVHGAATQDMSGSAAAYWSNPGLTQHQAYSQLTLPTMPSSYSGMVQVQGSTAEDEYARALSAAASTAYPVPVSASVTPAGGDVVEIGKVRSL</sequence>
<reference evidence="3" key="1">
    <citation type="submission" date="2016-06" db="UniProtKB">
        <authorList>
            <consortium name="WormBaseParasite"/>
        </authorList>
    </citation>
    <scope>IDENTIFICATION</scope>
</reference>
<proteinExistence type="predicted"/>
<protein>
    <submittedName>
        <fullName evidence="3">Paired amphipathic helix protein Sin3a</fullName>
    </submittedName>
</protein>
<gene>
    <name evidence="1" type="ORF">GPUH_LOCUS8252</name>
</gene>
<evidence type="ECO:0000313" key="1">
    <source>
        <dbReference type="EMBL" id="VDK61465.1"/>
    </source>
</evidence>
<evidence type="ECO:0000313" key="2">
    <source>
        <dbReference type="Proteomes" id="UP000271098"/>
    </source>
</evidence>
<keyword evidence="2" id="KW-1185">Reference proteome</keyword>
<organism evidence="3">
    <name type="scientific">Gongylonema pulchrum</name>
    <dbReference type="NCBI Taxonomy" id="637853"/>
    <lineage>
        <taxon>Eukaryota</taxon>
        <taxon>Metazoa</taxon>
        <taxon>Ecdysozoa</taxon>
        <taxon>Nematoda</taxon>
        <taxon>Chromadorea</taxon>
        <taxon>Rhabditida</taxon>
        <taxon>Spirurina</taxon>
        <taxon>Spiruromorpha</taxon>
        <taxon>Spiruroidea</taxon>
        <taxon>Gongylonematidae</taxon>
        <taxon>Gongylonema</taxon>
    </lineage>
</organism>
<dbReference type="EMBL" id="UYRT01023545">
    <property type="protein sequence ID" value="VDK61465.1"/>
    <property type="molecule type" value="Genomic_DNA"/>
</dbReference>
<dbReference type="WBParaSite" id="GPUH_0000826101-mRNA-1">
    <property type="protein sequence ID" value="GPUH_0000826101-mRNA-1"/>
    <property type="gene ID" value="GPUH_0000826101"/>
</dbReference>